<dbReference type="Pfam" id="PF13560">
    <property type="entry name" value="HTH_31"/>
    <property type="match status" value="1"/>
</dbReference>
<dbReference type="RefSeq" id="WP_275412225.1">
    <property type="nucleotide sequence ID" value="NZ_BOOU01000083.1"/>
</dbReference>
<dbReference type="Proteomes" id="UP000655287">
    <property type="component" value="Unassembled WGS sequence"/>
</dbReference>
<dbReference type="Pfam" id="PF19054">
    <property type="entry name" value="DUF5753"/>
    <property type="match status" value="1"/>
</dbReference>
<dbReference type="GO" id="GO:0003677">
    <property type="term" value="F:DNA binding"/>
    <property type="evidence" value="ECO:0007669"/>
    <property type="project" value="InterPro"/>
</dbReference>
<evidence type="ECO:0000313" key="3">
    <source>
        <dbReference type="Proteomes" id="UP000655287"/>
    </source>
</evidence>
<sequence>MPRRPNNPESSPAARFGFELRRFRQEARMTQADLGREVGYTGAAIGALERGLRLPKDKHLVEQCDAALTANGDLLQIWEECRSDGNQRWFFPWLDVEQQARTLRTWQPNLIPGLLQTADYARVVIERPGMSAAEIEKAVKARLDRQSIFARDRPPMMWAVLDEVVLQRPVGGADVMKDQLKQLLTMAEHPCITVQIVPLSAACTAGLLGGFVLAQMRDGREVVYLDSAGKGQVTAQTKEVRDIQLLYEAIKANALPQNESLLKIKEWMNRWTS</sequence>
<organism evidence="2 3">
    <name type="scientific">Sphaerisporangium rufum</name>
    <dbReference type="NCBI Taxonomy" id="1381558"/>
    <lineage>
        <taxon>Bacteria</taxon>
        <taxon>Bacillati</taxon>
        <taxon>Actinomycetota</taxon>
        <taxon>Actinomycetes</taxon>
        <taxon>Streptosporangiales</taxon>
        <taxon>Streptosporangiaceae</taxon>
        <taxon>Sphaerisporangium</taxon>
    </lineage>
</organism>
<gene>
    <name evidence="2" type="ORF">Sru01_58820</name>
</gene>
<dbReference type="CDD" id="cd00093">
    <property type="entry name" value="HTH_XRE"/>
    <property type="match status" value="1"/>
</dbReference>
<comment type="caution">
    <text evidence="2">The sequence shown here is derived from an EMBL/GenBank/DDBJ whole genome shotgun (WGS) entry which is preliminary data.</text>
</comment>
<evidence type="ECO:0000259" key="1">
    <source>
        <dbReference type="PROSITE" id="PS50943"/>
    </source>
</evidence>
<evidence type="ECO:0000313" key="2">
    <source>
        <dbReference type="EMBL" id="GII80900.1"/>
    </source>
</evidence>
<dbReference type="Gene3D" id="1.10.260.40">
    <property type="entry name" value="lambda repressor-like DNA-binding domains"/>
    <property type="match status" value="1"/>
</dbReference>
<protein>
    <submittedName>
        <fullName evidence="2">Transcriptional regulator</fullName>
    </submittedName>
</protein>
<feature type="domain" description="HTH cro/C1-type" evidence="1">
    <location>
        <begin position="20"/>
        <end position="62"/>
    </location>
</feature>
<reference evidence="2" key="1">
    <citation type="submission" date="2021-01" db="EMBL/GenBank/DDBJ databases">
        <title>Whole genome shotgun sequence of Sphaerisporangium rufum NBRC 109079.</title>
        <authorList>
            <person name="Komaki H."/>
            <person name="Tamura T."/>
        </authorList>
    </citation>
    <scope>NUCLEOTIDE SEQUENCE</scope>
    <source>
        <strain evidence="2">NBRC 109079</strain>
    </source>
</reference>
<dbReference type="SMART" id="SM00530">
    <property type="entry name" value="HTH_XRE"/>
    <property type="match status" value="1"/>
</dbReference>
<dbReference type="InterPro" id="IPR010982">
    <property type="entry name" value="Lambda_DNA-bd_dom_sf"/>
</dbReference>
<proteinExistence type="predicted"/>
<accession>A0A919RBH2</accession>
<dbReference type="InterPro" id="IPR001387">
    <property type="entry name" value="Cro/C1-type_HTH"/>
</dbReference>
<dbReference type="PROSITE" id="PS50943">
    <property type="entry name" value="HTH_CROC1"/>
    <property type="match status" value="1"/>
</dbReference>
<dbReference type="AlphaFoldDB" id="A0A919RBH2"/>
<dbReference type="InterPro" id="IPR043917">
    <property type="entry name" value="DUF5753"/>
</dbReference>
<dbReference type="SUPFAM" id="SSF47413">
    <property type="entry name" value="lambda repressor-like DNA-binding domains"/>
    <property type="match status" value="1"/>
</dbReference>
<name>A0A919RBH2_9ACTN</name>
<keyword evidence="3" id="KW-1185">Reference proteome</keyword>
<dbReference type="EMBL" id="BOOU01000083">
    <property type="protein sequence ID" value="GII80900.1"/>
    <property type="molecule type" value="Genomic_DNA"/>
</dbReference>